<evidence type="ECO:0000256" key="2">
    <source>
        <dbReference type="PIRSR" id="PIRSR617939-1"/>
    </source>
</evidence>
<evidence type="ECO:0000313" key="3">
    <source>
        <dbReference type="EMBL" id="QPC46560.1"/>
    </source>
</evidence>
<name>A0A7S8CAT1_9BACI</name>
<evidence type="ECO:0000313" key="4">
    <source>
        <dbReference type="Proteomes" id="UP000593626"/>
    </source>
</evidence>
<dbReference type="PANTHER" id="PTHR12935:SF0">
    <property type="entry name" value="GAMMA-GLUTAMYLCYCLOTRANSFERASE"/>
    <property type="match status" value="1"/>
</dbReference>
<protein>
    <submittedName>
        <fullName evidence="3">Gamma-glutamylcyclotransferase</fullName>
    </submittedName>
</protein>
<feature type="active site" description="Proton acceptor" evidence="2">
    <location>
        <position position="185"/>
    </location>
</feature>
<reference evidence="3 4" key="1">
    <citation type="submission" date="2019-07" db="EMBL/GenBank/DDBJ databases">
        <title>Genome sequence of 2 isolates from Red Sea Mangroves.</title>
        <authorList>
            <person name="Sefrji F."/>
            <person name="Michoud G."/>
            <person name="Merlino G."/>
            <person name="Daffonchio D."/>
        </authorList>
    </citation>
    <scope>NUCLEOTIDE SEQUENCE [LARGE SCALE GENOMIC DNA]</scope>
    <source>
        <strain evidence="3 4">R1DC41</strain>
    </source>
</reference>
<dbReference type="AlphaFoldDB" id="A0A7S8CAT1"/>
<dbReference type="InterPro" id="IPR013024">
    <property type="entry name" value="GGCT-like"/>
</dbReference>
<dbReference type="Gene3D" id="3.10.490.10">
    <property type="entry name" value="Gamma-glutamyl cyclotransferase-like"/>
    <property type="match status" value="1"/>
</dbReference>
<dbReference type="SUPFAM" id="SSF110857">
    <property type="entry name" value="Gamma-glutamyl cyclotransferase-like"/>
    <property type="match status" value="1"/>
</dbReference>
<gene>
    <name evidence="3" type="ORF">G8O30_06060</name>
</gene>
<proteinExistence type="predicted"/>
<dbReference type="PANTHER" id="PTHR12935">
    <property type="entry name" value="GAMMA-GLUTAMYLCYCLOTRANSFERASE"/>
    <property type="match status" value="1"/>
</dbReference>
<dbReference type="CDD" id="cd06661">
    <property type="entry name" value="GGCT_like"/>
    <property type="match status" value="1"/>
</dbReference>
<dbReference type="EMBL" id="CP049742">
    <property type="protein sequence ID" value="QPC46560.1"/>
    <property type="molecule type" value="Genomic_DNA"/>
</dbReference>
<dbReference type="InterPro" id="IPR036568">
    <property type="entry name" value="GGCT-like_sf"/>
</dbReference>
<sequence length="259" mass="29839">MRFVFGKDQSYFTDTKSNVFCEQANILGEGYYHNGQYKIVLNGVEKVYGELHIAEERPEHSVEVNVKTDNGDYLAWIAQEDILEVATGIKVSLGNAAVDDYLKENHEYYYFAYGSCMDHERFKLANVVHHFQNGEKASLSEYDMRYTFMVHDGSRADIVESKGSEVEGVCYNVPKEAIDYLYVREGVNGGWYRPAIIQVKVNERLLWALTFLVISKVEESLPPNHYSSEIVRGAINYQLSDSYIRRLEKKLQDLQNIKD</sequence>
<dbReference type="GO" id="GO:0003839">
    <property type="term" value="F:gamma-glutamylcyclotransferase activity"/>
    <property type="evidence" value="ECO:0007669"/>
    <property type="project" value="InterPro"/>
</dbReference>
<dbReference type="GO" id="GO:0016740">
    <property type="term" value="F:transferase activity"/>
    <property type="evidence" value="ECO:0007669"/>
    <property type="project" value="UniProtKB-KW"/>
</dbReference>
<dbReference type="RefSeq" id="WP_239674084.1">
    <property type="nucleotide sequence ID" value="NZ_CP049742.1"/>
</dbReference>
<keyword evidence="3" id="KW-0808">Transferase</keyword>
<evidence type="ECO:0000256" key="1">
    <source>
        <dbReference type="ARBA" id="ARBA00023239"/>
    </source>
</evidence>
<keyword evidence="4" id="KW-1185">Reference proteome</keyword>
<dbReference type="KEGG" id="mcui:G8O30_06060"/>
<keyword evidence="1" id="KW-0456">Lyase</keyword>
<organism evidence="3 4">
    <name type="scientific">Mangrovibacillus cuniculi</name>
    <dbReference type="NCBI Taxonomy" id="2593652"/>
    <lineage>
        <taxon>Bacteria</taxon>
        <taxon>Bacillati</taxon>
        <taxon>Bacillota</taxon>
        <taxon>Bacilli</taxon>
        <taxon>Bacillales</taxon>
        <taxon>Bacillaceae</taxon>
        <taxon>Mangrovibacillus</taxon>
    </lineage>
</organism>
<dbReference type="Proteomes" id="UP000593626">
    <property type="component" value="Chromosome"/>
</dbReference>
<accession>A0A7S8CAT1</accession>
<dbReference type="InterPro" id="IPR017939">
    <property type="entry name" value="G-Glutamylcylcotransferase"/>
</dbReference>
<dbReference type="Pfam" id="PF13772">
    <property type="entry name" value="AIG2_2"/>
    <property type="match status" value="1"/>
</dbReference>